<dbReference type="PATRIC" id="fig|762967.3.peg.656"/>
<dbReference type="InterPro" id="IPR003593">
    <property type="entry name" value="AAA+_ATPase"/>
</dbReference>
<dbReference type="GO" id="GO:0016887">
    <property type="term" value="F:ATP hydrolysis activity"/>
    <property type="evidence" value="ECO:0007669"/>
    <property type="project" value="InterPro"/>
</dbReference>
<keyword evidence="3" id="KW-0547">Nucleotide-binding</keyword>
<dbReference type="GO" id="GO:0005524">
    <property type="term" value="F:ATP binding"/>
    <property type="evidence" value="ECO:0007669"/>
    <property type="project" value="UniProtKB-KW"/>
</dbReference>
<evidence type="ECO:0000256" key="4">
    <source>
        <dbReference type="ARBA" id="ARBA00022840"/>
    </source>
</evidence>
<dbReference type="CDD" id="cd03230">
    <property type="entry name" value="ABC_DR_subfamily_A"/>
    <property type="match status" value="1"/>
</dbReference>
<reference evidence="6 7" key="1">
    <citation type="submission" date="2011-11" db="EMBL/GenBank/DDBJ databases">
        <authorList>
            <person name="Weinstock G."/>
            <person name="Sodergren E."/>
            <person name="Clifton S."/>
            <person name="Fulton L."/>
            <person name="Fulton B."/>
            <person name="Courtney L."/>
            <person name="Fronick C."/>
            <person name="Harrison M."/>
            <person name="Strong C."/>
            <person name="Farmer C."/>
            <person name="Delahaunty K."/>
            <person name="Markovic C."/>
            <person name="Hall O."/>
            <person name="Minx P."/>
            <person name="Tomlinson C."/>
            <person name="Mitreva M."/>
            <person name="Hou S."/>
            <person name="Chen J."/>
            <person name="Wollam A."/>
            <person name="Pepin K.H."/>
            <person name="Johnson M."/>
            <person name="Bhonagiri V."/>
            <person name="Zhang X."/>
            <person name="Suruliraj S."/>
            <person name="Warren W."/>
            <person name="Chinwalla A."/>
            <person name="Mardis E.R."/>
            <person name="Wilson R.K."/>
        </authorList>
    </citation>
    <scope>NUCLEOTIDE SEQUENCE [LARGE SCALE GENOMIC DNA]</scope>
    <source>
        <strain evidence="6 7">YIT 11816</strain>
    </source>
</reference>
<comment type="caution">
    <text evidence="6">The sequence shown here is derived from an EMBL/GenBank/DDBJ whole genome shotgun (WGS) entry which is preliminary data.</text>
</comment>
<dbReference type="Pfam" id="PF00005">
    <property type="entry name" value="ABC_tran"/>
    <property type="match status" value="1"/>
</dbReference>
<dbReference type="EMBL" id="AFBQ01000114">
    <property type="protein sequence ID" value="EHY31791.1"/>
    <property type="molecule type" value="Genomic_DNA"/>
</dbReference>
<protein>
    <submittedName>
        <fullName evidence="6">ABC transporter, ATP-binding protein</fullName>
    </submittedName>
</protein>
<evidence type="ECO:0000259" key="5">
    <source>
        <dbReference type="PROSITE" id="PS50893"/>
    </source>
</evidence>
<evidence type="ECO:0000256" key="2">
    <source>
        <dbReference type="ARBA" id="ARBA00022475"/>
    </source>
</evidence>
<dbReference type="RefSeq" id="WP_008541528.1">
    <property type="nucleotide sequence ID" value="NZ_JH604924.1"/>
</dbReference>
<gene>
    <name evidence="6" type="ORF">HMPREF9440_00824</name>
</gene>
<dbReference type="AlphaFoldDB" id="H3KDL5"/>
<dbReference type="InterPro" id="IPR027417">
    <property type="entry name" value="P-loop_NTPase"/>
</dbReference>
<dbReference type="STRING" id="762967.HMPREF9440_00824"/>
<sequence length="314" mass="33928">MQHARAPHAQLSPPALVVEGLRKTYPNGTEALKGVSFTVEEGEFFGLLGPNGAGKTTLISILGGLATASVGRLSVCGLDLHKNKRAAARRLGIVPQEITFDPFLTVRETLRFQSGYWGLSGNDRWIGEILERLGLSDKADRRMNALSGGMKRRVLVAQALVHRPRIIVLDEPTAGVDVELRESLWSFIGELHAAGATVILTTHYLQEAQAMCGRIAIMNKGELAALERTEDLLSRFEGRVLKARITGGDLPPALLPHVIRRHGPEVTVRVGDAADLSAKLAELTAAGVRLENLTVREADLEDVFLNITTSAEAA</sequence>
<feature type="domain" description="ABC transporter" evidence="5">
    <location>
        <begin position="16"/>
        <end position="245"/>
    </location>
</feature>
<keyword evidence="7" id="KW-1185">Reference proteome</keyword>
<dbReference type="HOGENOM" id="CLU_000604_1_2_4"/>
<dbReference type="PANTHER" id="PTHR42711">
    <property type="entry name" value="ABC TRANSPORTER ATP-BINDING PROTEIN"/>
    <property type="match status" value="1"/>
</dbReference>
<dbReference type="SUPFAM" id="SSF52540">
    <property type="entry name" value="P-loop containing nucleoside triphosphate hydrolases"/>
    <property type="match status" value="1"/>
</dbReference>
<organism evidence="6 7">
    <name type="scientific">Sutterella parvirubra YIT 11816</name>
    <dbReference type="NCBI Taxonomy" id="762967"/>
    <lineage>
        <taxon>Bacteria</taxon>
        <taxon>Pseudomonadati</taxon>
        <taxon>Pseudomonadota</taxon>
        <taxon>Betaproteobacteria</taxon>
        <taxon>Burkholderiales</taxon>
        <taxon>Sutterellaceae</taxon>
        <taxon>Sutterella</taxon>
    </lineage>
</organism>
<evidence type="ECO:0000256" key="1">
    <source>
        <dbReference type="ARBA" id="ARBA00022448"/>
    </source>
</evidence>
<dbReference type="InterPro" id="IPR050763">
    <property type="entry name" value="ABC_transporter_ATP-binding"/>
</dbReference>
<evidence type="ECO:0000256" key="3">
    <source>
        <dbReference type="ARBA" id="ARBA00022741"/>
    </source>
</evidence>
<evidence type="ECO:0000313" key="6">
    <source>
        <dbReference type="EMBL" id="EHY31791.1"/>
    </source>
</evidence>
<dbReference type="InterPro" id="IPR003439">
    <property type="entry name" value="ABC_transporter-like_ATP-bd"/>
</dbReference>
<keyword evidence="2" id="KW-0472">Membrane</keyword>
<proteinExistence type="predicted"/>
<keyword evidence="1" id="KW-0813">Transport</keyword>
<name>H3KDL5_9BURK</name>
<evidence type="ECO:0000313" key="7">
    <source>
        <dbReference type="Proteomes" id="UP000004956"/>
    </source>
</evidence>
<dbReference type="SMART" id="SM00382">
    <property type="entry name" value="AAA"/>
    <property type="match status" value="1"/>
</dbReference>
<dbReference type="InterPro" id="IPR017871">
    <property type="entry name" value="ABC_transporter-like_CS"/>
</dbReference>
<keyword evidence="2" id="KW-1003">Cell membrane</keyword>
<accession>H3KDL5</accession>
<keyword evidence="4 6" id="KW-0067">ATP-binding</keyword>
<dbReference type="PROSITE" id="PS00211">
    <property type="entry name" value="ABC_TRANSPORTER_1"/>
    <property type="match status" value="1"/>
</dbReference>
<dbReference type="OrthoDB" id="9804819at2"/>
<dbReference type="Proteomes" id="UP000004956">
    <property type="component" value="Unassembled WGS sequence"/>
</dbReference>
<dbReference type="PANTHER" id="PTHR42711:SF15">
    <property type="entry name" value="ABC-TYPE MULTIDRUG TRANSPORT SYSTEM, ATPASE COMPONENT"/>
    <property type="match status" value="1"/>
</dbReference>
<dbReference type="PROSITE" id="PS50893">
    <property type="entry name" value="ABC_TRANSPORTER_2"/>
    <property type="match status" value="1"/>
</dbReference>
<dbReference type="Gene3D" id="3.40.50.300">
    <property type="entry name" value="P-loop containing nucleotide triphosphate hydrolases"/>
    <property type="match status" value="1"/>
</dbReference>